<evidence type="ECO:0000313" key="5">
    <source>
        <dbReference type="Proteomes" id="UP000067434"/>
    </source>
</evidence>
<feature type="domain" description="CBS" evidence="3">
    <location>
        <begin position="75"/>
        <end position="132"/>
    </location>
</feature>
<reference evidence="4 5" key="1">
    <citation type="journal article" date="2015" name="Stand. Genomic Sci.">
        <title>Complete genome sequence of and proposal of Thermofilum uzonense sp. nov. a novel hyperthermophilic crenarchaeon and emended description of the genus Thermofilum.</title>
        <authorList>
            <person name="Toshchakov S.V."/>
            <person name="Korzhenkov A.A."/>
            <person name="Samarov N.I."/>
            <person name="Mazunin I.O."/>
            <person name="Mozhey O.I."/>
            <person name="Shmyr I.S."/>
            <person name="Derbikova K.S."/>
            <person name="Taranov E.A."/>
            <person name="Dominova I.N."/>
            <person name="Bonch-Osmolovskaya E.A."/>
            <person name="Patrushev M.V."/>
            <person name="Podosokorskaya O.A."/>
            <person name="Kublanov I.V."/>
        </authorList>
    </citation>
    <scope>NUCLEOTIDE SEQUENCE [LARGE SCALE GENOMIC DNA]</scope>
    <source>
        <strain evidence="4 5">1807-2</strain>
    </source>
</reference>
<evidence type="ECO:0000256" key="1">
    <source>
        <dbReference type="ARBA" id="ARBA00023122"/>
    </source>
</evidence>
<proteinExistence type="predicted"/>
<organism evidence="4 5">
    <name type="scientific">Infirmifilum uzonense</name>
    <dbReference type="NCBI Taxonomy" id="1550241"/>
    <lineage>
        <taxon>Archaea</taxon>
        <taxon>Thermoproteota</taxon>
        <taxon>Thermoprotei</taxon>
        <taxon>Thermofilales</taxon>
        <taxon>Thermofilaceae</taxon>
        <taxon>Infirmifilum</taxon>
    </lineage>
</organism>
<evidence type="ECO:0000256" key="2">
    <source>
        <dbReference type="PROSITE-ProRule" id="PRU00703"/>
    </source>
</evidence>
<feature type="domain" description="CBS" evidence="3">
    <location>
        <begin position="7"/>
        <end position="68"/>
    </location>
</feature>
<sequence>MNVKSLTSREPIVVEIGTPLRVAAQIMVKEKIGFLPIVSPSDHRRVLGVISERDFVRAFAQHRGLDDLNVEDVGTMEGLVKIREDEEVSKAAQLMLEHNVRHLIVVDKNDKLVGVVSLRDIVKIEEILEHRSKS</sequence>
<dbReference type="Proteomes" id="UP000067434">
    <property type="component" value="Chromosome"/>
</dbReference>
<keyword evidence="5" id="KW-1185">Reference proteome</keyword>
<dbReference type="Gene3D" id="3.10.580.10">
    <property type="entry name" value="CBS-domain"/>
    <property type="match status" value="1"/>
</dbReference>
<dbReference type="STRING" id="1550241.MA03_03095"/>
<dbReference type="InterPro" id="IPR051257">
    <property type="entry name" value="Diverse_CBS-Domain"/>
</dbReference>
<accession>A0A0F7CKY4</accession>
<dbReference type="HOGENOM" id="CLU_040681_12_1_2"/>
<dbReference type="SUPFAM" id="SSF54631">
    <property type="entry name" value="CBS-domain pair"/>
    <property type="match status" value="1"/>
</dbReference>
<evidence type="ECO:0000259" key="3">
    <source>
        <dbReference type="PROSITE" id="PS51371"/>
    </source>
</evidence>
<gene>
    <name evidence="4" type="ORF">MA03_03095</name>
</gene>
<dbReference type="GeneID" id="25401184"/>
<dbReference type="RefSeq" id="WP_052883875.1">
    <property type="nucleotide sequence ID" value="NZ_CP009961.1"/>
</dbReference>
<dbReference type="InterPro" id="IPR000644">
    <property type="entry name" value="CBS_dom"/>
</dbReference>
<dbReference type="KEGG" id="thf:MA03_03095"/>
<keyword evidence="1 2" id="KW-0129">CBS domain</keyword>
<dbReference type="Pfam" id="PF00571">
    <property type="entry name" value="CBS"/>
    <property type="match status" value="2"/>
</dbReference>
<dbReference type="OrthoDB" id="8919at2157"/>
<evidence type="ECO:0000313" key="4">
    <source>
        <dbReference type="EMBL" id="AKG38466.1"/>
    </source>
</evidence>
<dbReference type="PROSITE" id="PS51371">
    <property type="entry name" value="CBS"/>
    <property type="match status" value="2"/>
</dbReference>
<dbReference type="PATRIC" id="fig|1550241.5.peg.656"/>
<dbReference type="EMBL" id="CP009961">
    <property type="protein sequence ID" value="AKG38466.1"/>
    <property type="molecule type" value="Genomic_DNA"/>
</dbReference>
<dbReference type="PANTHER" id="PTHR43080:SF2">
    <property type="entry name" value="CBS DOMAIN-CONTAINING PROTEIN"/>
    <property type="match status" value="1"/>
</dbReference>
<name>A0A0F7CKY4_9CREN</name>
<protein>
    <recommendedName>
        <fullName evidence="3">CBS domain-containing protein</fullName>
    </recommendedName>
</protein>
<dbReference type="SMART" id="SM00116">
    <property type="entry name" value="CBS"/>
    <property type="match status" value="2"/>
</dbReference>
<dbReference type="AlphaFoldDB" id="A0A0F7CKY4"/>
<dbReference type="PANTHER" id="PTHR43080">
    <property type="entry name" value="CBS DOMAIN-CONTAINING PROTEIN CBSX3, MITOCHONDRIAL"/>
    <property type="match status" value="1"/>
</dbReference>
<dbReference type="InterPro" id="IPR046342">
    <property type="entry name" value="CBS_dom_sf"/>
</dbReference>